<dbReference type="RefSeq" id="WP_185165581.1">
    <property type="nucleotide sequence ID" value="NZ_JAHLDZ010000023.1"/>
</dbReference>
<dbReference type="Gene3D" id="3.40.630.30">
    <property type="match status" value="1"/>
</dbReference>
<dbReference type="Proteomes" id="UP000585258">
    <property type="component" value="Unassembled WGS sequence"/>
</dbReference>
<dbReference type="PANTHER" id="PTHR43415:SF3">
    <property type="entry name" value="GNAT-FAMILY ACETYLTRANSFERASE"/>
    <property type="match status" value="1"/>
</dbReference>
<dbReference type="InterPro" id="IPR000182">
    <property type="entry name" value="GNAT_dom"/>
</dbReference>
<dbReference type="SUPFAM" id="SSF55729">
    <property type="entry name" value="Acyl-CoA N-acyltransferases (Nat)"/>
    <property type="match status" value="1"/>
</dbReference>
<name>A0A7X0SFF8_9CLOT</name>
<evidence type="ECO:0000313" key="2">
    <source>
        <dbReference type="EMBL" id="MBB6716575.1"/>
    </source>
</evidence>
<organism evidence="2 3">
    <name type="scientific">Clostridium gasigenes</name>
    <dbReference type="NCBI Taxonomy" id="94869"/>
    <lineage>
        <taxon>Bacteria</taxon>
        <taxon>Bacillati</taxon>
        <taxon>Bacillota</taxon>
        <taxon>Clostridia</taxon>
        <taxon>Eubacteriales</taxon>
        <taxon>Clostridiaceae</taxon>
        <taxon>Clostridium</taxon>
    </lineage>
</organism>
<protein>
    <submittedName>
        <fullName evidence="2">GNAT family N-acetyltransferase</fullName>
    </submittedName>
</protein>
<evidence type="ECO:0000313" key="3">
    <source>
        <dbReference type="Proteomes" id="UP000585258"/>
    </source>
</evidence>
<comment type="caution">
    <text evidence="2">The sequence shown here is derived from an EMBL/GenBank/DDBJ whole genome shotgun (WGS) entry which is preliminary data.</text>
</comment>
<keyword evidence="2" id="KW-0808">Transferase</keyword>
<accession>A0A7X0SFF8</accession>
<dbReference type="InterPro" id="IPR016181">
    <property type="entry name" value="Acyl_CoA_acyltransferase"/>
</dbReference>
<proteinExistence type="predicted"/>
<sequence>MLYGKKVYLREIVKADINILYDLCTSKNVMRYNGGQGFVPSRHYIIESFTHFNNPNKKALAIINNEIEVVGYIYFKQNSHTIDVYTIGITIGEKYWGQAYGEDAIKTVIKYLFNKKNAHKIELEVVSQNSNAINCYKKCGFIQEGVKRSKYYLEGKYIDTIIMGLLKMEFKP</sequence>
<dbReference type="PANTHER" id="PTHR43415">
    <property type="entry name" value="SPERMIDINE N(1)-ACETYLTRANSFERASE"/>
    <property type="match status" value="1"/>
</dbReference>
<feature type="domain" description="N-acetyltransferase" evidence="1">
    <location>
        <begin position="7"/>
        <end position="159"/>
    </location>
</feature>
<evidence type="ECO:0000259" key="1">
    <source>
        <dbReference type="PROSITE" id="PS51186"/>
    </source>
</evidence>
<dbReference type="AlphaFoldDB" id="A0A7X0SFF8"/>
<dbReference type="GO" id="GO:0016747">
    <property type="term" value="F:acyltransferase activity, transferring groups other than amino-acyl groups"/>
    <property type="evidence" value="ECO:0007669"/>
    <property type="project" value="InterPro"/>
</dbReference>
<dbReference type="PROSITE" id="PS51186">
    <property type="entry name" value="GNAT"/>
    <property type="match status" value="1"/>
</dbReference>
<dbReference type="CDD" id="cd04301">
    <property type="entry name" value="NAT_SF"/>
    <property type="match status" value="1"/>
</dbReference>
<gene>
    <name evidence="2" type="ORF">H7E68_17930</name>
</gene>
<dbReference type="EMBL" id="JACKWY010000016">
    <property type="protein sequence ID" value="MBB6716575.1"/>
    <property type="molecule type" value="Genomic_DNA"/>
</dbReference>
<reference evidence="2 3" key="1">
    <citation type="submission" date="2020-08" db="EMBL/GenBank/DDBJ databases">
        <title>Clostridia isolated from Swiss meat.</title>
        <authorList>
            <person name="Wambui J."/>
            <person name="Stevens M.J.A."/>
            <person name="Stephan R."/>
        </authorList>
    </citation>
    <scope>NUCLEOTIDE SEQUENCE [LARGE SCALE GENOMIC DNA]</scope>
    <source>
        <strain evidence="2 3">CM001</strain>
    </source>
</reference>
<dbReference type="Pfam" id="PF13302">
    <property type="entry name" value="Acetyltransf_3"/>
    <property type="match status" value="1"/>
</dbReference>